<organism evidence="1 2">
    <name type="scientific">Silvimonas amylolytica</name>
    <dbReference type="NCBI Taxonomy" id="449663"/>
    <lineage>
        <taxon>Bacteria</taxon>
        <taxon>Pseudomonadati</taxon>
        <taxon>Pseudomonadota</taxon>
        <taxon>Betaproteobacteria</taxon>
        <taxon>Neisseriales</taxon>
        <taxon>Chitinibacteraceae</taxon>
        <taxon>Silvimonas</taxon>
    </lineage>
</organism>
<reference evidence="2" key="1">
    <citation type="journal article" date="2019" name="Int. J. Syst. Evol. Microbiol.">
        <title>The Global Catalogue of Microorganisms (GCM) 10K type strain sequencing project: providing services to taxonomists for standard genome sequencing and annotation.</title>
        <authorList>
            <consortium name="The Broad Institute Genomics Platform"/>
            <consortium name="The Broad Institute Genome Sequencing Center for Infectious Disease"/>
            <person name="Wu L."/>
            <person name="Ma J."/>
        </authorList>
    </citation>
    <scope>NUCLEOTIDE SEQUENCE [LARGE SCALE GENOMIC DNA]</scope>
    <source>
        <strain evidence="2">CGMCC 1.8860</strain>
    </source>
</reference>
<accession>A0ABQ2PMH8</accession>
<dbReference type="PANTHER" id="PTHR36154:SF1">
    <property type="entry name" value="DNA-BINDING TRANSCRIPTIONAL ACTIVATOR ALPA"/>
    <property type="match status" value="1"/>
</dbReference>
<name>A0ABQ2PMH8_9NEIS</name>
<dbReference type="RefSeq" id="WP_229679086.1">
    <property type="nucleotide sequence ID" value="NZ_BMLY01000004.1"/>
</dbReference>
<dbReference type="PANTHER" id="PTHR36154">
    <property type="entry name" value="DNA-BINDING TRANSCRIPTIONAL ACTIVATOR ALPA"/>
    <property type="match status" value="1"/>
</dbReference>
<evidence type="ECO:0000313" key="2">
    <source>
        <dbReference type="Proteomes" id="UP000621859"/>
    </source>
</evidence>
<evidence type="ECO:0008006" key="3">
    <source>
        <dbReference type="Google" id="ProtNLM"/>
    </source>
</evidence>
<comment type="caution">
    <text evidence="1">The sequence shown here is derived from an EMBL/GenBank/DDBJ whole genome shotgun (WGS) entry which is preliminary data.</text>
</comment>
<gene>
    <name evidence="1" type="ORF">GCM10010971_26290</name>
</gene>
<dbReference type="Gene3D" id="1.10.238.160">
    <property type="match status" value="1"/>
</dbReference>
<proteinExistence type="predicted"/>
<dbReference type="EMBL" id="BMLY01000004">
    <property type="protein sequence ID" value="GGP26810.1"/>
    <property type="molecule type" value="Genomic_DNA"/>
</dbReference>
<sequence>MTESIVRRVTVQALTGLSKSSIYDRMNPNSKYHDPSFPLPVKIGARAAGWKMSELQEWISQRTRVDRKE</sequence>
<dbReference type="Proteomes" id="UP000621859">
    <property type="component" value="Unassembled WGS sequence"/>
</dbReference>
<dbReference type="Pfam" id="PF05930">
    <property type="entry name" value="Phage_AlpA"/>
    <property type="match status" value="1"/>
</dbReference>
<dbReference type="InterPro" id="IPR010260">
    <property type="entry name" value="AlpA"/>
</dbReference>
<evidence type="ECO:0000313" key="1">
    <source>
        <dbReference type="EMBL" id="GGP26810.1"/>
    </source>
</evidence>
<keyword evidence="2" id="KW-1185">Reference proteome</keyword>
<protein>
    <recommendedName>
        <fullName evidence="3">Transcriptional regulator, AlpA family</fullName>
    </recommendedName>
</protein>
<dbReference type="InterPro" id="IPR052931">
    <property type="entry name" value="Prophage_regulatory_activator"/>
</dbReference>